<reference evidence="3" key="1">
    <citation type="submission" date="2016-10" db="EMBL/GenBank/DDBJ databases">
        <authorList>
            <person name="Varghese N."/>
            <person name="Submissions S."/>
        </authorList>
    </citation>
    <scope>NUCLEOTIDE SEQUENCE [LARGE SCALE GENOMIC DNA]</scope>
    <source>
        <strain evidence="3">DSM 45419</strain>
    </source>
</reference>
<proteinExistence type="predicted"/>
<dbReference type="RefSeq" id="WP_245700384.1">
    <property type="nucleotide sequence ID" value="NZ_FNHE01000006.1"/>
</dbReference>
<feature type="transmembrane region" description="Helical" evidence="1">
    <location>
        <begin position="76"/>
        <end position="99"/>
    </location>
</feature>
<keyword evidence="1" id="KW-0812">Transmembrane</keyword>
<dbReference type="AlphaFoldDB" id="A0A1G9TTX5"/>
<keyword evidence="3" id="KW-1185">Reference proteome</keyword>
<feature type="transmembrane region" description="Helical" evidence="1">
    <location>
        <begin position="178"/>
        <end position="204"/>
    </location>
</feature>
<dbReference type="InterPro" id="IPR018688">
    <property type="entry name" value="PpoB2-like"/>
</dbReference>
<accession>A0A1G9TTX5</accession>
<dbReference type="STRING" id="1137991.SAMN05660642_02647"/>
<evidence type="ECO:0000313" key="3">
    <source>
        <dbReference type="Proteomes" id="UP000198680"/>
    </source>
</evidence>
<evidence type="ECO:0000256" key="1">
    <source>
        <dbReference type="SAM" id="Phobius"/>
    </source>
</evidence>
<dbReference type="Pfam" id="PF09948">
    <property type="entry name" value="PpoB2"/>
    <property type="match status" value="1"/>
</dbReference>
<name>A0A1G9TTX5_9ACTN</name>
<gene>
    <name evidence="2" type="ORF">SAMN05660642_02647</name>
</gene>
<organism evidence="2 3">
    <name type="scientific">Geodermatophilus siccatus</name>
    <dbReference type="NCBI Taxonomy" id="1137991"/>
    <lineage>
        <taxon>Bacteria</taxon>
        <taxon>Bacillati</taxon>
        <taxon>Actinomycetota</taxon>
        <taxon>Actinomycetes</taxon>
        <taxon>Geodermatophilales</taxon>
        <taxon>Geodermatophilaceae</taxon>
        <taxon>Geodermatophilus</taxon>
    </lineage>
</organism>
<keyword evidence="1" id="KW-1133">Transmembrane helix</keyword>
<dbReference type="Proteomes" id="UP000198680">
    <property type="component" value="Unassembled WGS sequence"/>
</dbReference>
<evidence type="ECO:0000313" key="2">
    <source>
        <dbReference type="EMBL" id="SDM51176.1"/>
    </source>
</evidence>
<dbReference type="EMBL" id="FNHE01000006">
    <property type="protein sequence ID" value="SDM51176.1"/>
    <property type="molecule type" value="Genomic_DNA"/>
</dbReference>
<protein>
    <submittedName>
        <fullName evidence="2">Predicted metal-binding membrane protein</fullName>
    </submittedName>
</protein>
<keyword evidence="1" id="KW-0472">Membrane</keyword>
<feature type="transmembrane region" description="Helical" evidence="1">
    <location>
        <begin position="42"/>
        <end position="64"/>
    </location>
</feature>
<feature type="transmembrane region" description="Helical" evidence="1">
    <location>
        <begin position="216"/>
        <end position="236"/>
    </location>
</feature>
<sequence>MRVRLGLVLLLFALAAVGWWWSADRMRGMDEGPWTGLGALGWFLGVWVVMMAAMMFPSVAPTVALYSRMTRKRAPLLPLLFAAGYLLVWTGAGVVAYLIGSAVARVSGDVLAWDRAGRWVAGVTLLVAAVYELTPLKDVCLGRCRSPLGFLLGSWRDGPSGAVSMGVRHGAWCVGCCWALMASLFALGVMSVAWMALVAGLIAVEKTVPWRRVATYGTAALLLTLGVLLLAAPGAVPGLTVPDSGPMDGMEPMGS</sequence>